<evidence type="ECO:0000256" key="2">
    <source>
        <dbReference type="PROSITE-ProRule" id="PRU00076"/>
    </source>
</evidence>
<keyword evidence="2" id="KW-0245">EGF-like domain</keyword>
<evidence type="ECO:0000313" key="4">
    <source>
        <dbReference type="EMBL" id="PIK45684.1"/>
    </source>
</evidence>
<dbReference type="PANTHER" id="PTHR24035:SF109">
    <property type="entry name" value="PROTEIN DRAPER"/>
    <property type="match status" value="1"/>
</dbReference>
<keyword evidence="4" id="KW-0675">Receptor</keyword>
<keyword evidence="5" id="KW-1185">Reference proteome</keyword>
<evidence type="ECO:0000313" key="5">
    <source>
        <dbReference type="Proteomes" id="UP000230750"/>
    </source>
</evidence>
<gene>
    <name evidence="4" type="ORF">BSL78_17447</name>
</gene>
<dbReference type="Proteomes" id="UP000230750">
    <property type="component" value="Unassembled WGS sequence"/>
</dbReference>
<dbReference type="EMBL" id="MRZV01000694">
    <property type="protein sequence ID" value="PIK45684.1"/>
    <property type="molecule type" value="Genomic_DNA"/>
</dbReference>
<feature type="disulfide bond" evidence="2">
    <location>
        <begin position="239"/>
        <end position="248"/>
    </location>
</feature>
<comment type="caution">
    <text evidence="4">The sequence shown here is derived from an EMBL/GenBank/DDBJ whole genome shotgun (WGS) entry which is preliminary data.</text>
</comment>
<evidence type="ECO:0000259" key="3">
    <source>
        <dbReference type="PROSITE" id="PS50026"/>
    </source>
</evidence>
<dbReference type="Gene3D" id="2.170.300.10">
    <property type="entry name" value="Tie2 ligand-binding domain superfamily"/>
    <property type="match status" value="1"/>
</dbReference>
<feature type="domain" description="EGF-like" evidence="3">
    <location>
        <begin position="222"/>
        <end position="249"/>
    </location>
</feature>
<accession>A0A2G8KCE7</accession>
<comment type="caution">
    <text evidence="2">Lacks conserved residue(s) required for the propagation of feature annotation.</text>
</comment>
<name>A0A2G8KCE7_STIJA</name>
<dbReference type="PROSITE" id="PS50026">
    <property type="entry name" value="EGF_3"/>
    <property type="match status" value="1"/>
</dbReference>
<dbReference type="PANTHER" id="PTHR24035">
    <property type="entry name" value="MULTIPLE EPIDERMAL GROWTH FACTOR-LIKE DOMAINS PROTEIN"/>
    <property type="match status" value="1"/>
</dbReference>
<protein>
    <submittedName>
        <fullName evidence="4">Putative angiopoietin-1 receptor</fullName>
    </submittedName>
</protein>
<dbReference type="InterPro" id="IPR052108">
    <property type="entry name" value="MEGF/SIB"/>
</dbReference>
<dbReference type="AlphaFoldDB" id="A0A2G8KCE7"/>
<dbReference type="OrthoDB" id="1668230at2759"/>
<dbReference type="InterPro" id="IPR013111">
    <property type="entry name" value="EGF_extracell"/>
</dbReference>
<organism evidence="4 5">
    <name type="scientific">Stichopus japonicus</name>
    <name type="common">Sea cucumber</name>
    <dbReference type="NCBI Taxonomy" id="307972"/>
    <lineage>
        <taxon>Eukaryota</taxon>
        <taxon>Metazoa</taxon>
        <taxon>Echinodermata</taxon>
        <taxon>Eleutherozoa</taxon>
        <taxon>Echinozoa</taxon>
        <taxon>Holothuroidea</taxon>
        <taxon>Aspidochirotacea</taxon>
        <taxon>Aspidochirotida</taxon>
        <taxon>Stichopodidae</taxon>
        <taxon>Apostichopus</taxon>
    </lineage>
</organism>
<feature type="non-terminal residue" evidence="4">
    <location>
        <position position="250"/>
    </location>
</feature>
<proteinExistence type="predicted"/>
<reference evidence="4 5" key="1">
    <citation type="journal article" date="2017" name="PLoS Biol.">
        <title>The sea cucumber genome provides insights into morphological evolution and visceral regeneration.</title>
        <authorList>
            <person name="Zhang X."/>
            <person name="Sun L."/>
            <person name="Yuan J."/>
            <person name="Sun Y."/>
            <person name="Gao Y."/>
            <person name="Zhang L."/>
            <person name="Li S."/>
            <person name="Dai H."/>
            <person name="Hamel J.F."/>
            <person name="Liu C."/>
            <person name="Yu Y."/>
            <person name="Liu S."/>
            <person name="Lin W."/>
            <person name="Guo K."/>
            <person name="Jin S."/>
            <person name="Xu P."/>
            <person name="Storey K.B."/>
            <person name="Huan P."/>
            <person name="Zhang T."/>
            <person name="Zhou Y."/>
            <person name="Zhang J."/>
            <person name="Lin C."/>
            <person name="Li X."/>
            <person name="Xing L."/>
            <person name="Huo D."/>
            <person name="Sun M."/>
            <person name="Wang L."/>
            <person name="Mercier A."/>
            <person name="Li F."/>
            <person name="Yang H."/>
            <person name="Xiang J."/>
        </authorList>
    </citation>
    <scope>NUCLEOTIDE SEQUENCE [LARGE SCALE GENOMIC DNA]</scope>
    <source>
        <strain evidence="4">Shaxun</strain>
        <tissue evidence="4">Muscle</tissue>
    </source>
</reference>
<dbReference type="PROSITE" id="PS00022">
    <property type="entry name" value="EGF_1"/>
    <property type="match status" value="1"/>
</dbReference>
<dbReference type="Pfam" id="PF07974">
    <property type="entry name" value="EGF_2"/>
    <property type="match status" value="1"/>
</dbReference>
<dbReference type="InterPro" id="IPR000742">
    <property type="entry name" value="EGF"/>
</dbReference>
<dbReference type="PROSITE" id="PS01186">
    <property type="entry name" value="EGF_2"/>
    <property type="match status" value="1"/>
</dbReference>
<dbReference type="STRING" id="307972.A0A2G8KCE7"/>
<dbReference type="CDD" id="cd00054">
    <property type="entry name" value="EGF_CA"/>
    <property type="match status" value="1"/>
</dbReference>
<evidence type="ECO:0000256" key="1">
    <source>
        <dbReference type="ARBA" id="ARBA00023157"/>
    </source>
</evidence>
<sequence>MVTTHPFQAESRNPSPQYYCYLSSLDRDAVVSSRRVLETRTNRTGVNNNPAPPMPVMQQGDMYPPGSAVYKVTLDFGGTSANAFAYGTFSCDASRSGRADSTVSNILMNSESYTYPEDGLVTQTVNMYDRGVQIRMAGAQDVNRWHRNSLFNILQRPNYEFTGMNLILSFKLNISKSEDEGFYQTLSGSLSRQDSRHGLKRLIVRSCPSNHWAPPTCYGVCDNCYNGGVCDDETGRCICPPGFMGANCLT</sequence>
<keyword evidence="1 2" id="KW-1015">Disulfide bond</keyword>